<keyword evidence="3 8" id="KW-0349">Heme</keyword>
<comment type="caution">
    <text evidence="10">The sequence shown here is derived from an EMBL/GenBank/DDBJ whole genome shotgun (WGS) entry which is preliminary data.</text>
</comment>
<dbReference type="GO" id="GO:0005886">
    <property type="term" value="C:plasma membrane"/>
    <property type="evidence" value="ECO:0007669"/>
    <property type="project" value="UniProtKB-SubCell"/>
</dbReference>
<comment type="cofactor">
    <cofactor evidence="8">
        <name>FMN</name>
        <dbReference type="ChEBI" id="CHEBI:58210"/>
    </cofactor>
    <text evidence="8">Binds 1 FMN per subunit.</text>
</comment>
<accession>A0A2T5P831</accession>
<evidence type="ECO:0000256" key="6">
    <source>
        <dbReference type="ARBA" id="ARBA00023004"/>
    </source>
</evidence>
<dbReference type="GO" id="GO:0046872">
    <property type="term" value="F:metal ion binding"/>
    <property type="evidence" value="ECO:0007669"/>
    <property type="project" value="UniProtKB-KW"/>
</dbReference>
<dbReference type="PANTHER" id="PTHR36964">
    <property type="entry name" value="PROTEIN-METHIONINE-SULFOXIDE REDUCTASE HEME-BINDING SUBUNIT MSRQ"/>
    <property type="match status" value="1"/>
</dbReference>
<dbReference type="Pfam" id="PF01794">
    <property type="entry name" value="Ferric_reduct"/>
    <property type="match status" value="1"/>
</dbReference>
<evidence type="ECO:0000256" key="1">
    <source>
        <dbReference type="ARBA" id="ARBA00004141"/>
    </source>
</evidence>
<keyword evidence="6 8" id="KW-0408">Iron</keyword>
<keyword evidence="5 8" id="KW-1133">Transmembrane helix</keyword>
<keyword evidence="2 8" id="KW-0813">Transport</keyword>
<evidence type="ECO:0000259" key="9">
    <source>
        <dbReference type="Pfam" id="PF01794"/>
    </source>
</evidence>
<keyword evidence="4 8" id="KW-0812">Transmembrane</keyword>
<dbReference type="InterPro" id="IPR022837">
    <property type="entry name" value="MsrQ-like"/>
</dbReference>
<evidence type="ECO:0000256" key="4">
    <source>
        <dbReference type="ARBA" id="ARBA00022692"/>
    </source>
</evidence>
<evidence type="ECO:0000256" key="3">
    <source>
        <dbReference type="ARBA" id="ARBA00022617"/>
    </source>
</evidence>
<dbReference type="HAMAP" id="MF_01207">
    <property type="entry name" value="MsrQ"/>
    <property type="match status" value="1"/>
</dbReference>
<dbReference type="InterPro" id="IPR013130">
    <property type="entry name" value="Fe3_Rdtase_TM_dom"/>
</dbReference>
<dbReference type="GO" id="GO:0016679">
    <property type="term" value="F:oxidoreductase activity, acting on diphenols and related substances as donors"/>
    <property type="evidence" value="ECO:0007669"/>
    <property type="project" value="TreeGrafter"/>
</dbReference>
<evidence type="ECO:0000256" key="8">
    <source>
        <dbReference type="HAMAP-Rule" id="MF_01207"/>
    </source>
</evidence>
<comment type="similarity">
    <text evidence="8">Belongs to the MsrQ family.</text>
</comment>
<comment type="caution">
    <text evidence="8">Lacks conserved residue(s) required for the propagation of feature annotation.</text>
</comment>
<dbReference type="Proteomes" id="UP000244064">
    <property type="component" value="Unassembled WGS sequence"/>
</dbReference>
<dbReference type="GO" id="GO:0009055">
    <property type="term" value="F:electron transfer activity"/>
    <property type="evidence" value="ECO:0007669"/>
    <property type="project" value="UniProtKB-UniRule"/>
</dbReference>
<feature type="transmembrane region" description="Helical" evidence="8">
    <location>
        <begin position="147"/>
        <end position="164"/>
    </location>
</feature>
<feature type="transmembrane region" description="Helical" evidence="8">
    <location>
        <begin position="35"/>
        <end position="56"/>
    </location>
</feature>
<comment type="function">
    <text evidence="8">Part of the MsrPQ system that repairs oxidized periplasmic proteins containing methionine sulfoxide residues (Met-O), using respiratory chain electrons. Thus protects these proteins from oxidative-stress damage caused by reactive species of oxygen and chlorine generated by the host defense mechanisms. MsrPQ is essential for the maintenance of envelope integrity under bleach stress, rescuing a wide series of structurally unrelated periplasmic proteins from methionine oxidation. MsrQ provides electrons for reduction to the reductase catalytic subunit MsrP, using the quinone pool of the respiratory chain.</text>
</comment>
<comment type="subunit">
    <text evidence="8">Heterodimer of a catalytic subunit (MsrP) and a heme-binding subunit (MsrQ).</text>
</comment>
<feature type="transmembrane region" description="Helical" evidence="8">
    <location>
        <begin position="109"/>
        <end position="127"/>
    </location>
</feature>
<proteinExistence type="inferred from homology"/>
<dbReference type="GO" id="GO:0010181">
    <property type="term" value="F:FMN binding"/>
    <property type="evidence" value="ECO:0007669"/>
    <property type="project" value="UniProtKB-UniRule"/>
</dbReference>
<organism evidence="10 11">
    <name type="scientific">Pseudomonas mangrovi</name>
    <dbReference type="NCBI Taxonomy" id="2161748"/>
    <lineage>
        <taxon>Bacteria</taxon>
        <taxon>Pseudomonadati</taxon>
        <taxon>Pseudomonadota</taxon>
        <taxon>Gammaproteobacteria</taxon>
        <taxon>Pseudomonadales</taxon>
        <taxon>Pseudomonadaceae</taxon>
        <taxon>Pseudomonas</taxon>
    </lineage>
</organism>
<gene>
    <name evidence="8" type="primary">msrQ</name>
    <name evidence="10" type="ORF">DBO85_11040</name>
</gene>
<dbReference type="EMBL" id="QASN01000019">
    <property type="protein sequence ID" value="PTU73902.1"/>
    <property type="molecule type" value="Genomic_DNA"/>
</dbReference>
<keyword evidence="8" id="KW-0285">Flavoprotein</keyword>
<feature type="domain" description="Ferric oxidoreductase" evidence="9">
    <location>
        <begin position="47"/>
        <end position="155"/>
    </location>
</feature>
<keyword evidence="8" id="KW-0288">FMN</keyword>
<dbReference type="GO" id="GO:0030091">
    <property type="term" value="P:protein repair"/>
    <property type="evidence" value="ECO:0007669"/>
    <property type="project" value="UniProtKB-UniRule"/>
</dbReference>
<dbReference type="RefSeq" id="WP_108107332.1">
    <property type="nucleotide sequence ID" value="NZ_QASN01000019.1"/>
</dbReference>
<protein>
    <recommendedName>
        <fullName evidence="8">Protein-methionine-sulfoxide reductase heme-binding subunit MsrQ</fullName>
    </recommendedName>
    <alternativeName>
        <fullName evidence="8">Flavocytochrome MsrQ</fullName>
    </alternativeName>
</protein>
<comment type="subcellular location">
    <subcellularLocation>
        <location evidence="8">Cell membrane</location>
        <topology evidence="8">Multi-pass membrane protein</topology>
    </subcellularLocation>
    <subcellularLocation>
        <location evidence="1">Membrane</location>
        <topology evidence="1">Multi-pass membrane protein</topology>
    </subcellularLocation>
</comment>
<keyword evidence="8" id="KW-0479">Metal-binding</keyword>
<dbReference type="PANTHER" id="PTHR36964:SF1">
    <property type="entry name" value="PROTEIN-METHIONINE-SULFOXIDE REDUCTASE HEME-BINDING SUBUNIT MSRQ"/>
    <property type="match status" value="1"/>
</dbReference>
<keyword evidence="11" id="KW-1185">Reference proteome</keyword>
<evidence type="ECO:0000256" key="5">
    <source>
        <dbReference type="ARBA" id="ARBA00022989"/>
    </source>
</evidence>
<feature type="transmembrane region" description="Helical" evidence="8">
    <location>
        <begin position="77"/>
        <end position="97"/>
    </location>
</feature>
<comment type="cofactor">
    <cofactor evidence="8">
        <name>heme b</name>
        <dbReference type="ChEBI" id="CHEBI:60344"/>
    </cofactor>
    <text evidence="8">Binds 1 heme b (iron(II)-protoporphyrin IX) group per subunit.</text>
</comment>
<dbReference type="GO" id="GO:0020037">
    <property type="term" value="F:heme binding"/>
    <property type="evidence" value="ECO:0007669"/>
    <property type="project" value="UniProtKB-UniRule"/>
</dbReference>
<evidence type="ECO:0000313" key="10">
    <source>
        <dbReference type="EMBL" id="PTU73902.1"/>
    </source>
</evidence>
<name>A0A2T5P831_9PSED</name>
<dbReference type="AlphaFoldDB" id="A0A2T5P831"/>
<evidence type="ECO:0000256" key="7">
    <source>
        <dbReference type="ARBA" id="ARBA00023136"/>
    </source>
</evidence>
<keyword evidence="8" id="KW-1003">Cell membrane</keyword>
<evidence type="ECO:0000256" key="2">
    <source>
        <dbReference type="ARBA" id="ARBA00022448"/>
    </source>
</evidence>
<reference evidence="10 11" key="1">
    <citation type="submission" date="2018-04" db="EMBL/GenBank/DDBJ databases">
        <title>Pseudomonas sp. nov., isolated from mangrove soil.</title>
        <authorList>
            <person name="Chen C."/>
        </authorList>
    </citation>
    <scope>NUCLEOTIDE SEQUENCE [LARGE SCALE GENOMIC DNA]</scope>
    <source>
        <strain evidence="10 11">TC-11</strain>
    </source>
</reference>
<keyword evidence="8" id="KW-0249">Electron transport</keyword>
<sequence length="203" mass="22818">MPFPGFRAAVFLLALAPLPVWIAQAVYGTLAPDPGKVLLIRFAHGALVLLLVALAVSSLRRLTGWVGWLAIRRQLGLWSFFYGLLHLLAYLFFILGMDLSALPQELVERPYVLVGALAFFGLALLALTSNRYSIRRLGSRWRLLHRLVYPVLVLVLLHYLWVVRADVGEWSLYAFAGALLLLERAPLRRLIQGLKKSFNKSAK</sequence>
<keyword evidence="7 8" id="KW-0472">Membrane</keyword>
<evidence type="ECO:0000313" key="11">
    <source>
        <dbReference type="Proteomes" id="UP000244064"/>
    </source>
</evidence>